<evidence type="ECO:0000259" key="5">
    <source>
        <dbReference type="Pfam" id="PF12656"/>
    </source>
</evidence>
<dbReference type="PANTHER" id="PTHR15818">
    <property type="entry name" value="G PATCH AND KOW-CONTAINING"/>
    <property type="match status" value="1"/>
</dbReference>
<dbReference type="Proteomes" id="UP000037751">
    <property type="component" value="Unassembled WGS sequence"/>
</dbReference>
<dbReference type="RefSeq" id="XP_017990562.1">
    <property type="nucleotide sequence ID" value="XM_018135126.1"/>
</dbReference>
<dbReference type="Pfam" id="PF12656">
    <property type="entry name" value="G-patch_2"/>
    <property type="match status" value="1"/>
</dbReference>
<keyword evidence="7" id="KW-1185">Reference proteome</keyword>
<keyword evidence="3" id="KW-0539">Nucleus</keyword>
<protein>
    <recommendedName>
        <fullName evidence="5">Spp2/MOS2 G-patch domain-containing protein</fullName>
    </recommendedName>
</protein>
<evidence type="ECO:0000313" key="7">
    <source>
        <dbReference type="Proteomes" id="UP000037751"/>
    </source>
</evidence>
<evidence type="ECO:0000313" key="6">
    <source>
        <dbReference type="EMBL" id="KOS12930.1"/>
    </source>
</evidence>
<feature type="region of interest" description="Disordered" evidence="4">
    <location>
        <begin position="1"/>
        <end position="71"/>
    </location>
</feature>
<dbReference type="GeneID" id="28727001"/>
<name>A0A0M8MSI9_9BASI</name>
<organism evidence="6 7">
    <name type="scientific">Malassezia pachydermatis</name>
    <dbReference type="NCBI Taxonomy" id="77020"/>
    <lineage>
        <taxon>Eukaryota</taxon>
        <taxon>Fungi</taxon>
        <taxon>Dikarya</taxon>
        <taxon>Basidiomycota</taxon>
        <taxon>Ustilaginomycotina</taxon>
        <taxon>Malasseziomycetes</taxon>
        <taxon>Malasseziales</taxon>
        <taxon>Malasseziaceae</taxon>
        <taxon>Malassezia</taxon>
    </lineage>
</organism>
<dbReference type="VEuPathDB" id="FungiDB:Malapachy_0610"/>
<dbReference type="EMBL" id="LGAV01000008">
    <property type="protein sequence ID" value="KOS12930.1"/>
    <property type="molecule type" value="Genomic_DNA"/>
</dbReference>
<comment type="similarity">
    <text evidence="2">Belongs to the SPP2 family.</text>
</comment>
<comment type="caution">
    <text evidence="6">The sequence shown here is derived from an EMBL/GenBank/DDBJ whole genome shotgun (WGS) entry which is preliminary data.</text>
</comment>
<proteinExistence type="inferred from homology"/>
<dbReference type="STRING" id="77020.A0A0M8MSI9"/>
<evidence type="ECO:0000256" key="3">
    <source>
        <dbReference type="ARBA" id="ARBA00023242"/>
    </source>
</evidence>
<dbReference type="InterPro" id="IPR045166">
    <property type="entry name" value="Spp2-like"/>
</dbReference>
<gene>
    <name evidence="6" type="ORF">Malapachy_0610</name>
</gene>
<dbReference type="GO" id="GO:0005681">
    <property type="term" value="C:spliceosomal complex"/>
    <property type="evidence" value="ECO:0007669"/>
    <property type="project" value="TreeGrafter"/>
</dbReference>
<dbReference type="InterPro" id="IPR026822">
    <property type="entry name" value="Spp2/MOS2_G-patch"/>
</dbReference>
<evidence type="ECO:0000256" key="2">
    <source>
        <dbReference type="ARBA" id="ARBA00008576"/>
    </source>
</evidence>
<feature type="compositionally biased region" description="Basic and acidic residues" evidence="4">
    <location>
        <begin position="31"/>
        <end position="41"/>
    </location>
</feature>
<comment type="subcellular location">
    <subcellularLocation>
        <location evidence="1">Nucleus</location>
    </subcellularLocation>
</comment>
<evidence type="ECO:0000256" key="4">
    <source>
        <dbReference type="SAM" id="MobiDB-lite"/>
    </source>
</evidence>
<feature type="domain" description="Spp2/MOS2 G-patch" evidence="5">
    <location>
        <begin position="112"/>
        <end position="143"/>
    </location>
</feature>
<reference evidence="6 7" key="1">
    <citation type="submission" date="2015-07" db="EMBL/GenBank/DDBJ databases">
        <title>Draft Genome Sequence of Malassezia furfur CBS1878 and Malassezia pachydermatis CBS1879.</title>
        <authorList>
            <person name="Triana S."/>
            <person name="Ohm R."/>
            <person name="Gonzalez A."/>
            <person name="DeCock H."/>
            <person name="Restrepo S."/>
            <person name="Celis A."/>
        </authorList>
    </citation>
    <scope>NUCLEOTIDE SEQUENCE [LARGE SCALE GENOMIC DNA]</scope>
    <source>
        <strain evidence="6 7">CBS 1879</strain>
    </source>
</reference>
<sequence length="158" mass="17236">MRPHGTAGSTPTDAAPEKAFTEAQKQGLIVRTREKEAEPDRTSTPPTTSIEADDVTPPASPRSEPTGEPTDEEALRALLSEKSSTQPSAFSRLIIQQPSEEDMFRHDVDTRPDEPSLTDYATMPVQEFGAAMLRGMGWKDGMGCAIYSTQGCFTRSRC</sequence>
<dbReference type="OrthoDB" id="5577072at2759"/>
<accession>A0A0M8MSI9</accession>
<dbReference type="AlphaFoldDB" id="A0A0M8MSI9"/>
<evidence type="ECO:0000256" key="1">
    <source>
        <dbReference type="ARBA" id="ARBA00004123"/>
    </source>
</evidence>
<dbReference type="PANTHER" id="PTHR15818:SF2">
    <property type="entry name" value="G-PATCH DOMAIN AND KOW MOTIFS-CONTAINING PROTEIN"/>
    <property type="match status" value="1"/>
</dbReference>
<dbReference type="GO" id="GO:0000398">
    <property type="term" value="P:mRNA splicing, via spliceosome"/>
    <property type="evidence" value="ECO:0007669"/>
    <property type="project" value="InterPro"/>
</dbReference>